<name>A0A9W9HM26_9EURO</name>
<reference evidence="1" key="1">
    <citation type="submission" date="2022-11" db="EMBL/GenBank/DDBJ databases">
        <authorList>
            <person name="Petersen C."/>
        </authorList>
    </citation>
    <scope>NUCLEOTIDE SEQUENCE</scope>
    <source>
        <strain evidence="1">IBT 26290</strain>
    </source>
</reference>
<organism evidence="1 2">
    <name type="scientific">Penicillium canariense</name>
    <dbReference type="NCBI Taxonomy" id="189055"/>
    <lineage>
        <taxon>Eukaryota</taxon>
        <taxon>Fungi</taxon>
        <taxon>Dikarya</taxon>
        <taxon>Ascomycota</taxon>
        <taxon>Pezizomycotina</taxon>
        <taxon>Eurotiomycetes</taxon>
        <taxon>Eurotiomycetidae</taxon>
        <taxon>Eurotiales</taxon>
        <taxon>Aspergillaceae</taxon>
        <taxon>Penicillium</taxon>
    </lineage>
</organism>
<comment type="caution">
    <text evidence="1">The sequence shown here is derived from an EMBL/GenBank/DDBJ whole genome shotgun (WGS) entry which is preliminary data.</text>
</comment>
<dbReference type="GeneID" id="81431780"/>
<dbReference type="Proteomes" id="UP001149163">
    <property type="component" value="Unassembled WGS sequence"/>
</dbReference>
<proteinExistence type="predicted"/>
<evidence type="ECO:0000313" key="2">
    <source>
        <dbReference type="Proteomes" id="UP001149163"/>
    </source>
</evidence>
<reference evidence="1" key="2">
    <citation type="journal article" date="2023" name="IMA Fungus">
        <title>Comparative genomic study of the Penicillium genus elucidates a diverse pangenome and 15 lateral gene transfer events.</title>
        <authorList>
            <person name="Petersen C."/>
            <person name="Sorensen T."/>
            <person name="Nielsen M.R."/>
            <person name="Sondergaard T.E."/>
            <person name="Sorensen J.L."/>
            <person name="Fitzpatrick D.A."/>
            <person name="Frisvad J.C."/>
            <person name="Nielsen K.L."/>
        </authorList>
    </citation>
    <scope>NUCLEOTIDE SEQUENCE</scope>
    <source>
        <strain evidence="1">IBT 26290</strain>
    </source>
</reference>
<dbReference type="RefSeq" id="XP_056538561.1">
    <property type="nucleotide sequence ID" value="XM_056692604.1"/>
</dbReference>
<evidence type="ECO:0000313" key="1">
    <source>
        <dbReference type="EMBL" id="KAJ5151228.1"/>
    </source>
</evidence>
<dbReference type="AlphaFoldDB" id="A0A9W9HM26"/>
<dbReference type="EMBL" id="JAPQKN010000008">
    <property type="protein sequence ID" value="KAJ5151228.1"/>
    <property type="molecule type" value="Genomic_DNA"/>
</dbReference>
<accession>A0A9W9HM26</accession>
<sequence length="136" mass="15359">MAAPAFNPQAWVYALSLAASQYPELRVRETASEWAERILEFRALSDTIQQTKTGILQAESANSGKAPAALYIQLQEEEERTEEVSREIRSLRTSIARLLSEVQNRIRAMALALSTGEEVCFCQTCREEIDEDEDFT</sequence>
<keyword evidence="2" id="KW-1185">Reference proteome</keyword>
<protein>
    <submittedName>
        <fullName evidence="1">Uncharacterized protein</fullName>
    </submittedName>
</protein>
<gene>
    <name evidence="1" type="ORF">N7482_010480</name>
</gene>